<evidence type="ECO:0000256" key="3">
    <source>
        <dbReference type="ARBA" id="ARBA00022692"/>
    </source>
</evidence>
<keyword evidence="6" id="KW-0297">G-protein coupled receptor</keyword>
<evidence type="ECO:0000256" key="10">
    <source>
        <dbReference type="ARBA" id="ARBA00023224"/>
    </source>
</evidence>
<proteinExistence type="predicted"/>
<feature type="domain" description="G-protein coupled receptors family 3 profile" evidence="13">
    <location>
        <begin position="587"/>
        <end position="848"/>
    </location>
</feature>
<dbReference type="Pfam" id="PF00003">
    <property type="entry name" value="7tm_3"/>
    <property type="match status" value="1"/>
</dbReference>
<name>A0ABR0ZX85_HUSHU</name>
<dbReference type="Gene3D" id="2.10.50.30">
    <property type="entry name" value="GPCR, family 3, nine cysteines domain"/>
    <property type="match status" value="1"/>
</dbReference>
<evidence type="ECO:0000256" key="5">
    <source>
        <dbReference type="ARBA" id="ARBA00022989"/>
    </source>
</evidence>
<keyword evidence="10" id="KW-0807">Transducer</keyword>
<keyword evidence="5 11" id="KW-1133">Transmembrane helix</keyword>
<dbReference type="PANTHER" id="PTHR24061">
    <property type="entry name" value="CALCIUM-SENSING RECEPTOR-RELATED"/>
    <property type="match status" value="1"/>
</dbReference>
<dbReference type="InterPro" id="IPR000068">
    <property type="entry name" value="GPCR_3_Ca_sens_rcpt-rel"/>
</dbReference>
<protein>
    <submittedName>
        <fullName evidence="14">G-protein coupled receptor family C group 6 member A</fullName>
    </submittedName>
</protein>
<dbReference type="InterPro" id="IPR017978">
    <property type="entry name" value="GPCR_3_C"/>
</dbReference>
<evidence type="ECO:0000313" key="14">
    <source>
        <dbReference type="EMBL" id="KAK6489433.1"/>
    </source>
</evidence>
<evidence type="ECO:0000256" key="11">
    <source>
        <dbReference type="SAM" id="Phobius"/>
    </source>
</evidence>
<dbReference type="Gene3D" id="3.40.50.2300">
    <property type="match status" value="2"/>
</dbReference>
<dbReference type="Pfam" id="PF01094">
    <property type="entry name" value="ANF_receptor"/>
    <property type="match status" value="1"/>
</dbReference>
<keyword evidence="15" id="KW-1185">Reference proteome</keyword>
<dbReference type="PRINTS" id="PR00248">
    <property type="entry name" value="GPCRMGR"/>
</dbReference>
<evidence type="ECO:0000256" key="8">
    <source>
        <dbReference type="ARBA" id="ARBA00023170"/>
    </source>
</evidence>
<dbReference type="InterPro" id="IPR038550">
    <property type="entry name" value="GPCR_3_9-Cys_sf"/>
</dbReference>
<evidence type="ECO:0000313" key="15">
    <source>
        <dbReference type="Proteomes" id="UP001369086"/>
    </source>
</evidence>
<evidence type="ECO:0000256" key="1">
    <source>
        <dbReference type="ARBA" id="ARBA00004651"/>
    </source>
</evidence>
<sequence length="886" mass="98487">MCSQLHMLVLGCALLVNLVTSCDYPIDVCGAFAPGDVIIGGLYPCHSNVGNIGNRTQPDNFQCSEFGVRAFVRMLAMIHTIETINESNLLPGIKLGYMICDTCADATKAIQSTELLLSNNGSKEVKCSYTRSVPTVKAVIGAQYSEVSVAVAKLFNLHLIPQISPTSSASILSDKVRYPSFLRTIPSDVHQTKALAELVARFKWNWVGVIANDDDYGKSALQSFVANAEQLGICIAFQELIPAYIGHGDIINNIKTVANKIQNSSANVIVAFLKSELIIKLFTELLERNVSKTWIASDSWSAARDVASMHNIDKVGNIFGVSFKLGHIPGFEEYLKNLRPGPTATNKFIEEYKRLRFECTKEFVNYTKCVSASSEGACNLTESLKLKSPMACNYTDPSSANDDFLFENIDVTYSSHIAVRVVAHALRNLLKCNNTACERHVDFPPWQLLKEIKEVNFSQDDGPFYFDKNGDSANGYDFIYWVTGNGHSKFKVVGIYKLNKPGVEVDESLITEVIPESKCSESCKPGTIKKVSNISCCYSCIDCSEGTYSDKWDMVDCLSCSGKTWSQKGATQCRNKTEMYLHWDEGYAIVLVTFGSLGIVLLFIIAVIYTVNLKTPAVKAAGGNLCYLIVGSLMLSFCSIGLFIGKPNQYTCQIRQPLYGISFTICVSCILVKSFRTILAFKRYSQVQAKLKKIYKPFLIILFCAVMQGVICTMWLIFDSPQVEERSTNQTMEVLIQCSEGSNVGFGIMLSYIGLLAFICFVLAFKGRKIPHTYNETGYIIFSMLVYLFVWVCFIPIYVNKSEQRSAVQASAILASDYGIICCHLIPKCYIMLFKKEANNEQRYMDKLRQSTGSVFSVESAMATAKILLGDGQRCNDTLRKRRGSW</sequence>
<dbReference type="Pfam" id="PF07562">
    <property type="entry name" value="NCD3G"/>
    <property type="match status" value="1"/>
</dbReference>
<evidence type="ECO:0000256" key="4">
    <source>
        <dbReference type="ARBA" id="ARBA00022729"/>
    </source>
</evidence>
<evidence type="ECO:0000256" key="7">
    <source>
        <dbReference type="ARBA" id="ARBA00023136"/>
    </source>
</evidence>
<feature type="signal peptide" evidence="12">
    <location>
        <begin position="1"/>
        <end position="21"/>
    </location>
</feature>
<keyword evidence="7 11" id="KW-0472">Membrane</keyword>
<keyword evidence="3 11" id="KW-0812">Transmembrane</keyword>
<dbReference type="InterPro" id="IPR000337">
    <property type="entry name" value="GPCR_3"/>
</dbReference>
<reference evidence="14 15" key="1">
    <citation type="submission" date="2021-05" db="EMBL/GenBank/DDBJ databases">
        <authorList>
            <person name="Zahm M."/>
            <person name="Klopp C."/>
            <person name="Cabau C."/>
            <person name="Kuhl H."/>
            <person name="Suciu R."/>
            <person name="Ciorpac M."/>
            <person name="Holostenco D."/>
            <person name="Gessner J."/>
            <person name="Wuertz S."/>
            <person name="Hohne C."/>
            <person name="Stock M."/>
            <person name="Gislard M."/>
            <person name="Lluch J."/>
            <person name="Milhes M."/>
            <person name="Lampietro C."/>
            <person name="Lopez Roques C."/>
            <person name="Donnadieu C."/>
            <person name="Du K."/>
            <person name="Schartl M."/>
            <person name="Guiguen Y."/>
        </authorList>
    </citation>
    <scope>NUCLEOTIDE SEQUENCE [LARGE SCALE GENOMIC DNA]</scope>
    <source>
        <strain evidence="14">Hh-F2</strain>
        <tissue evidence="14">Blood</tissue>
    </source>
</reference>
<dbReference type="SUPFAM" id="SSF53822">
    <property type="entry name" value="Periplasmic binding protein-like I"/>
    <property type="match status" value="1"/>
</dbReference>
<keyword evidence="2" id="KW-1003">Cell membrane</keyword>
<dbReference type="Proteomes" id="UP001369086">
    <property type="component" value="Unassembled WGS sequence"/>
</dbReference>
<feature type="transmembrane region" description="Helical" evidence="11">
    <location>
        <begin position="587"/>
        <end position="613"/>
    </location>
</feature>
<dbReference type="InterPro" id="IPR011500">
    <property type="entry name" value="GPCR_3_9-Cys_dom"/>
</dbReference>
<feature type="transmembrane region" description="Helical" evidence="11">
    <location>
        <begin position="744"/>
        <end position="765"/>
    </location>
</feature>
<dbReference type="PANTHER" id="PTHR24061:SF506">
    <property type="entry name" value="G-PROTEIN COUPLED RECEPTOR FAMILY C GROUP 6 MEMBER A-LIKE PRECURSOR"/>
    <property type="match status" value="1"/>
</dbReference>
<evidence type="ECO:0000256" key="9">
    <source>
        <dbReference type="ARBA" id="ARBA00023180"/>
    </source>
</evidence>
<keyword evidence="9" id="KW-0325">Glycoprotein</keyword>
<keyword evidence="8 14" id="KW-0675">Receptor</keyword>
<dbReference type="InterPro" id="IPR001828">
    <property type="entry name" value="ANF_lig-bd_rcpt"/>
</dbReference>
<comment type="subcellular location">
    <subcellularLocation>
        <location evidence="1">Cell membrane</location>
        <topology evidence="1">Multi-pass membrane protein</topology>
    </subcellularLocation>
</comment>
<dbReference type="InterPro" id="IPR028082">
    <property type="entry name" value="Peripla_BP_I"/>
</dbReference>
<comment type="caution">
    <text evidence="14">The sequence shown here is derived from an EMBL/GenBank/DDBJ whole genome shotgun (WGS) entry which is preliminary data.</text>
</comment>
<evidence type="ECO:0000256" key="2">
    <source>
        <dbReference type="ARBA" id="ARBA00022475"/>
    </source>
</evidence>
<accession>A0ABR0ZX85</accession>
<organism evidence="14 15">
    <name type="scientific">Huso huso</name>
    <name type="common">Beluga</name>
    <name type="synonym">Acipenser huso</name>
    <dbReference type="NCBI Taxonomy" id="61971"/>
    <lineage>
        <taxon>Eukaryota</taxon>
        <taxon>Metazoa</taxon>
        <taxon>Chordata</taxon>
        <taxon>Craniata</taxon>
        <taxon>Vertebrata</taxon>
        <taxon>Euteleostomi</taxon>
        <taxon>Actinopterygii</taxon>
        <taxon>Chondrostei</taxon>
        <taxon>Acipenseriformes</taxon>
        <taxon>Acipenseridae</taxon>
        <taxon>Huso</taxon>
    </lineage>
</organism>
<evidence type="ECO:0000256" key="6">
    <source>
        <dbReference type="ARBA" id="ARBA00023040"/>
    </source>
</evidence>
<feature type="transmembrane region" description="Helical" evidence="11">
    <location>
        <begin position="657"/>
        <end position="676"/>
    </location>
</feature>
<feature type="transmembrane region" description="Helical" evidence="11">
    <location>
        <begin position="697"/>
        <end position="718"/>
    </location>
</feature>
<keyword evidence="4 12" id="KW-0732">Signal</keyword>
<gene>
    <name evidence="14" type="ORF">HHUSO_G6223</name>
</gene>
<evidence type="ECO:0000259" key="13">
    <source>
        <dbReference type="PROSITE" id="PS50259"/>
    </source>
</evidence>
<feature type="transmembrane region" description="Helical" evidence="11">
    <location>
        <begin position="625"/>
        <end position="645"/>
    </location>
</feature>
<dbReference type="EMBL" id="JAHFZB010000005">
    <property type="protein sequence ID" value="KAK6489433.1"/>
    <property type="molecule type" value="Genomic_DNA"/>
</dbReference>
<dbReference type="PROSITE" id="PS50259">
    <property type="entry name" value="G_PROTEIN_RECEP_F3_4"/>
    <property type="match status" value="1"/>
</dbReference>
<dbReference type="PRINTS" id="PR00592">
    <property type="entry name" value="CASENSINGR"/>
</dbReference>
<evidence type="ECO:0000256" key="12">
    <source>
        <dbReference type="SAM" id="SignalP"/>
    </source>
</evidence>
<feature type="transmembrane region" description="Helical" evidence="11">
    <location>
        <begin position="777"/>
        <end position="799"/>
    </location>
</feature>
<feature type="chain" id="PRO_5046582986" evidence="12">
    <location>
        <begin position="22"/>
        <end position="886"/>
    </location>
</feature>